<dbReference type="AlphaFoldDB" id="A0A511HBN9"/>
<dbReference type="Proteomes" id="UP000198717">
    <property type="component" value="Unassembled WGS sequence"/>
</dbReference>
<dbReference type="CDD" id="cd00667">
    <property type="entry name" value="ring_hydroxylating_dioxygenases_beta"/>
    <property type="match status" value="1"/>
</dbReference>
<dbReference type="InterPro" id="IPR000391">
    <property type="entry name" value="Rng_hydr_dOase-bsu"/>
</dbReference>
<dbReference type="Pfam" id="PF00866">
    <property type="entry name" value="Ring_hydroxyl_B"/>
    <property type="match status" value="1"/>
</dbReference>
<dbReference type="PANTHER" id="PTHR41534">
    <property type="entry name" value="BLR3401 PROTEIN"/>
    <property type="match status" value="1"/>
</dbReference>
<keyword evidence="2" id="KW-0560">Oxidoreductase</keyword>
<dbReference type="EMBL" id="FNAJ01000005">
    <property type="protein sequence ID" value="SDE21380.1"/>
    <property type="molecule type" value="Genomic_DNA"/>
</dbReference>
<accession>A0A511HBN9</accession>
<dbReference type="GO" id="GO:0051213">
    <property type="term" value="F:dioxygenase activity"/>
    <property type="evidence" value="ECO:0007669"/>
    <property type="project" value="UniProtKB-KW"/>
</dbReference>
<proteinExistence type="inferred from homology"/>
<reference evidence="3 6" key="2">
    <citation type="submission" date="2019-07" db="EMBL/GenBank/DDBJ databases">
        <title>Whole genome shotgun sequence of Myxococcus virescens NBRC 100334.</title>
        <authorList>
            <person name="Hosoyama A."/>
            <person name="Uohara A."/>
            <person name="Ohji S."/>
            <person name="Ichikawa N."/>
        </authorList>
    </citation>
    <scope>NUCLEOTIDE SEQUENCE [LARGE SCALE GENOMIC DNA]</scope>
    <source>
        <strain evidence="3 6">NBRC 100334</strain>
    </source>
</reference>
<evidence type="ECO:0000256" key="2">
    <source>
        <dbReference type="ARBA" id="ARBA00023002"/>
    </source>
</evidence>
<keyword evidence="3" id="KW-0223">Dioxygenase</keyword>
<dbReference type="Gene3D" id="3.10.450.50">
    <property type="match status" value="1"/>
</dbReference>
<sequence length="173" mass="20529">MSPHLEAMLLQHEIEQFYYMEAALLDERRFNEWLALLTKDLEYWMPVRSTRTRADMHLEFSKPGEAAYFDDDKQTMTARVKKLDTGFSWAEDPPSRTRHLVSNVRITGRSGEGELEVSSNFHVYRSRLANDEDSWFGRREDCLRKLDDSWQVSRRHIYLDQVSLDSQNLSIFF</sequence>
<dbReference type="NCBIfam" id="NF007479">
    <property type="entry name" value="PRK10069.1"/>
    <property type="match status" value="1"/>
</dbReference>
<dbReference type="EMBL" id="BJVY01000012">
    <property type="protein sequence ID" value="GEL70885.1"/>
    <property type="molecule type" value="Genomic_DNA"/>
</dbReference>
<dbReference type="Proteomes" id="UP000321224">
    <property type="component" value="Unassembled WGS sequence"/>
</dbReference>
<evidence type="ECO:0000313" key="5">
    <source>
        <dbReference type="Proteomes" id="UP000198717"/>
    </source>
</evidence>
<evidence type="ECO:0000313" key="3">
    <source>
        <dbReference type="EMBL" id="GEL70885.1"/>
    </source>
</evidence>
<dbReference type="SUPFAM" id="SSF54427">
    <property type="entry name" value="NTF2-like"/>
    <property type="match status" value="1"/>
</dbReference>
<evidence type="ECO:0000313" key="4">
    <source>
        <dbReference type="EMBL" id="SDE21380.1"/>
    </source>
</evidence>
<gene>
    <name evidence="3" type="ORF">MVI01_26690</name>
    <name evidence="4" type="ORF">SAMN04488504_10556</name>
</gene>
<dbReference type="PANTHER" id="PTHR41534:SF2">
    <property type="entry name" value="3-PHENYLPROPIONATE_CINNAMIC ACID DIOXYGENASE SUBUNIT BETA"/>
    <property type="match status" value="1"/>
</dbReference>
<comment type="similarity">
    <text evidence="1">Belongs to the bacterial ring-hydroxylating dioxygenase beta subunit family.</text>
</comment>
<dbReference type="GO" id="GO:0019380">
    <property type="term" value="P:3-phenylpropionate catabolic process"/>
    <property type="evidence" value="ECO:0007669"/>
    <property type="project" value="TreeGrafter"/>
</dbReference>
<evidence type="ECO:0000313" key="6">
    <source>
        <dbReference type="Proteomes" id="UP000321224"/>
    </source>
</evidence>
<organism evidence="3 6">
    <name type="scientific">Myxococcus virescens</name>
    <dbReference type="NCBI Taxonomy" id="83456"/>
    <lineage>
        <taxon>Bacteria</taxon>
        <taxon>Pseudomonadati</taxon>
        <taxon>Myxococcota</taxon>
        <taxon>Myxococcia</taxon>
        <taxon>Myxococcales</taxon>
        <taxon>Cystobacterineae</taxon>
        <taxon>Myxococcaceae</taxon>
        <taxon>Myxococcus</taxon>
    </lineage>
</organism>
<keyword evidence="5" id="KW-1185">Reference proteome</keyword>
<reference evidence="4 5" key="1">
    <citation type="submission" date="2016-10" db="EMBL/GenBank/DDBJ databases">
        <authorList>
            <person name="Varghese N."/>
            <person name="Submissions S."/>
        </authorList>
    </citation>
    <scope>NUCLEOTIDE SEQUENCE [LARGE SCALE GENOMIC DNA]</scope>
    <source>
        <strain evidence="4 5">DSM 2260</strain>
    </source>
</reference>
<dbReference type="RefSeq" id="WP_090490503.1">
    <property type="nucleotide sequence ID" value="NZ_BJVY01000012.1"/>
</dbReference>
<evidence type="ECO:0000256" key="1">
    <source>
        <dbReference type="ARBA" id="ARBA00009570"/>
    </source>
</evidence>
<dbReference type="InterPro" id="IPR032710">
    <property type="entry name" value="NTF2-like_dom_sf"/>
</dbReference>
<name>A0A511HBN9_9BACT</name>
<protein>
    <submittedName>
        <fullName evidence="4">Benzene/toluene dioxygenase beta subunit</fullName>
    </submittedName>
    <submittedName>
        <fullName evidence="3">Hypothetical biphenyl dioxygenase beta subunit</fullName>
    </submittedName>
</protein>
<comment type="caution">
    <text evidence="3">The sequence shown here is derived from an EMBL/GenBank/DDBJ whole genome shotgun (WGS) entry which is preliminary data.</text>
</comment>